<dbReference type="AlphaFoldDB" id="A0A5C4LPV8"/>
<evidence type="ECO:0000256" key="1">
    <source>
        <dbReference type="SAM" id="MobiDB-lite"/>
    </source>
</evidence>
<dbReference type="GO" id="GO:0004519">
    <property type="term" value="F:endonuclease activity"/>
    <property type="evidence" value="ECO:0007669"/>
    <property type="project" value="UniProtKB-KW"/>
</dbReference>
<evidence type="ECO:0000313" key="3">
    <source>
        <dbReference type="Proteomes" id="UP000305267"/>
    </source>
</evidence>
<keyword evidence="3" id="KW-1185">Reference proteome</keyword>
<dbReference type="Proteomes" id="UP000305267">
    <property type="component" value="Unassembled WGS sequence"/>
</dbReference>
<dbReference type="Gene3D" id="1.10.30.50">
    <property type="match status" value="1"/>
</dbReference>
<dbReference type="InterPro" id="IPR003615">
    <property type="entry name" value="HNH_nuc"/>
</dbReference>
<keyword evidence="2" id="KW-0378">Hydrolase</keyword>
<name>A0A5C4LPV8_9HYPH</name>
<sequence length="125" mass="13595">MAFVDVGTTKRRSMSRGRVLRIWEAAGGRCITCGLPIDGTRDRWFIEHRIALELGGPDIDENCGPAHYGCKAEKDAADHAAAGHARRAKAQNLGIPKNGAKKLQSRGFDKAPPQRRASGYVRKGV</sequence>
<dbReference type="EMBL" id="VDDA01000002">
    <property type="protein sequence ID" value="TNC14872.1"/>
    <property type="molecule type" value="Genomic_DNA"/>
</dbReference>
<proteinExistence type="predicted"/>
<gene>
    <name evidence="2" type="ORF">FF100_04650</name>
</gene>
<dbReference type="OrthoDB" id="7993590at2"/>
<comment type="caution">
    <text evidence="2">The sequence shown here is derived from an EMBL/GenBank/DDBJ whole genome shotgun (WGS) entry which is preliminary data.</text>
</comment>
<feature type="region of interest" description="Disordered" evidence="1">
    <location>
        <begin position="82"/>
        <end position="125"/>
    </location>
</feature>
<dbReference type="RefSeq" id="WP_139034413.1">
    <property type="nucleotide sequence ID" value="NZ_VDDA01000002.1"/>
</dbReference>
<keyword evidence="2" id="KW-0540">Nuclease</keyword>
<evidence type="ECO:0000313" key="2">
    <source>
        <dbReference type="EMBL" id="TNC14872.1"/>
    </source>
</evidence>
<keyword evidence="2" id="KW-0255">Endonuclease</keyword>
<reference evidence="2 3" key="1">
    <citation type="submission" date="2019-06" db="EMBL/GenBank/DDBJ databases">
        <title>Genome of Methylobacterium sp. 17Sr1-39.</title>
        <authorList>
            <person name="Seo T."/>
        </authorList>
    </citation>
    <scope>NUCLEOTIDE SEQUENCE [LARGE SCALE GENOMIC DNA]</scope>
    <source>
        <strain evidence="2 3">17Sr1-39</strain>
    </source>
</reference>
<protein>
    <submittedName>
        <fullName evidence="2">HNH endonuclease</fullName>
    </submittedName>
</protein>
<organism evidence="2 3">
    <name type="scientific">Methylobacterium terricola</name>
    <dbReference type="NCBI Taxonomy" id="2583531"/>
    <lineage>
        <taxon>Bacteria</taxon>
        <taxon>Pseudomonadati</taxon>
        <taxon>Pseudomonadota</taxon>
        <taxon>Alphaproteobacteria</taxon>
        <taxon>Hyphomicrobiales</taxon>
        <taxon>Methylobacteriaceae</taxon>
        <taxon>Methylobacterium</taxon>
    </lineage>
</organism>
<dbReference type="CDD" id="cd00085">
    <property type="entry name" value="HNHc"/>
    <property type="match status" value="1"/>
</dbReference>
<accession>A0A5C4LPV8</accession>